<dbReference type="InterPro" id="IPR013752">
    <property type="entry name" value="KPA_reductase"/>
</dbReference>
<dbReference type="InterPro" id="IPR013332">
    <property type="entry name" value="KPR_N"/>
</dbReference>
<dbReference type="EC" id="1.1.1.169" evidence="3 10"/>
<dbReference type="InterPro" id="IPR003710">
    <property type="entry name" value="ApbA"/>
</dbReference>
<dbReference type="PANTHER" id="PTHR21708">
    <property type="entry name" value="PROBABLE 2-DEHYDROPANTOATE 2-REDUCTASE"/>
    <property type="match status" value="1"/>
</dbReference>
<dbReference type="InterPro" id="IPR013328">
    <property type="entry name" value="6PGD_dom2"/>
</dbReference>
<feature type="domain" description="Ketopantoate reductase N-terminal" evidence="11">
    <location>
        <begin position="17"/>
        <end position="188"/>
    </location>
</feature>
<evidence type="ECO:0000256" key="9">
    <source>
        <dbReference type="ARBA" id="ARBA00048793"/>
    </source>
</evidence>
<dbReference type="Pfam" id="PF08546">
    <property type="entry name" value="ApbA_C"/>
    <property type="match status" value="1"/>
</dbReference>
<protein>
    <recommendedName>
        <fullName evidence="4 10">2-dehydropantoate 2-reductase</fullName>
        <ecNumber evidence="3 10">1.1.1.169</ecNumber>
    </recommendedName>
    <alternativeName>
        <fullName evidence="8 10">Ketopantoate reductase</fullName>
    </alternativeName>
</protein>
<comment type="function">
    <text evidence="10">Catalyzes the NADPH-dependent reduction of ketopantoate into pantoic acid.</text>
</comment>
<keyword evidence="7 10" id="KW-0560">Oxidoreductase</keyword>
<evidence type="ECO:0000256" key="4">
    <source>
        <dbReference type="ARBA" id="ARBA00019465"/>
    </source>
</evidence>
<dbReference type="GO" id="GO:0005737">
    <property type="term" value="C:cytoplasm"/>
    <property type="evidence" value="ECO:0007669"/>
    <property type="project" value="TreeGrafter"/>
</dbReference>
<keyword evidence="5 10" id="KW-0566">Pantothenate biosynthesis</keyword>
<keyword evidence="14" id="KW-1185">Reference proteome</keyword>
<evidence type="ECO:0000259" key="11">
    <source>
        <dbReference type="Pfam" id="PF02558"/>
    </source>
</evidence>
<dbReference type="PANTHER" id="PTHR21708:SF45">
    <property type="entry name" value="2-DEHYDROPANTOATE 2-REDUCTASE"/>
    <property type="match status" value="1"/>
</dbReference>
<gene>
    <name evidence="13" type="ORF">PSM7751_00111</name>
</gene>
<dbReference type="GO" id="GO:0015940">
    <property type="term" value="P:pantothenate biosynthetic process"/>
    <property type="evidence" value="ECO:0007669"/>
    <property type="project" value="UniProtKB-UniPathway"/>
</dbReference>
<evidence type="ECO:0000256" key="7">
    <source>
        <dbReference type="ARBA" id="ARBA00023002"/>
    </source>
</evidence>
<comment type="catalytic activity">
    <reaction evidence="9 10">
        <text>(R)-pantoate + NADP(+) = 2-dehydropantoate + NADPH + H(+)</text>
        <dbReference type="Rhea" id="RHEA:16233"/>
        <dbReference type="ChEBI" id="CHEBI:11561"/>
        <dbReference type="ChEBI" id="CHEBI:15378"/>
        <dbReference type="ChEBI" id="CHEBI:15980"/>
        <dbReference type="ChEBI" id="CHEBI:57783"/>
        <dbReference type="ChEBI" id="CHEBI:58349"/>
        <dbReference type="EC" id="1.1.1.169"/>
    </reaction>
</comment>
<accession>A0A1X6Y4Z7</accession>
<comment type="similarity">
    <text evidence="2 10">Belongs to the ketopantoate reductase family.</text>
</comment>
<dbReference type="SUPFAM" id="SSF48179">
    <property type="entry name" value="6-phosphogluconate dehydrogenase C-terminal domain-like"/>
    <property type="match status" value="1"/>
</dbReference>
<dbReference type="Gene3D" id="1.10.1040.10">
    <property type="entry name" value="N-(1-d-carboxylethyl)-l-norvaline Dehydrogenase, domain 2"/>
    <property type="match status" value="1"/>
</dbReference>
<dbReference type="Proteomes" id="UP000193963">
    <property type="component" value="Unassembled WGS sequence"/>
</dbReference>
<dbReference type="InterPro" id="IPR036291">
    <property type="entry name" value="NAD(P)-bd_dom_sf"/>
</dbReference>
<sequence>MPASAPLPPLPDRPLSVCVVGAGAIGGTIAAKLALAAEAACLADVSVVARGAHLAAIQSQGLRLTTPEGNQVVQVTATDDPDTLPPQDIVITALKGHQVPPMAEKLGRLLAPHGRILPVVNGVPWWYPIADGSGGQKGAEEVDPGGVLWREIGPERAIGAIAVIGATLPEPGHVEVNIDGHFDLGRLPGQDRTDVERLATIFDAAGLVTKQTQPFQNAIFSKLYSNCGFNSVCTLARAPMNSMLADPVLFELTRDIVMEVAAVADAEGAELLEDPEKRLIRAREGAAFKPSTLQDLERGRPMEIEPIFGAALAVGRSHGIATPKLEMVTALLRSIDRAES</sequence>
<dbReference type="RefSeq" id="WP_085886053.1">
    <property type="nucleotide sequence ID" value="NZ_FWFN01000001.1"/>
</dbReference>
<evidence type="ECO:0000313" key="13">
    <source>
        <dbReference type="EMBL" id="SLN10838.1"/>
    </source>
</evidence>
<dbReference type="NCBIfam" id="TIGR00745">
    <property type="entry name" value="apbA_panE"/>
    <property type="match status" value="1"/>
</dbReference>
<evidence type="ECO:0000256" key="5">
    <source>
        <dbReference type="ARBA" id="ARBA00022655"/>
    </source>
</evidence>
<name>A0A1X6Y4Z7_9RHOB</name>
<evidence type="ECO:0000256" key="6">
    <source>
        <dbReference type="ARBA" id="ARBA00022857"/>
    </source>
</evidence>
<dbReference type="Gene3D" id="3.40.50.720">
    <property type="entry name" value="NAD(P)-binding Rossmann-like Domain"/>
    <property type="match status" value="1"/>
</dbReference>
<evidence type="ECO:0000259" key="12">
    <source>
        <dbReference type="Pfam" id="PF08546"/>
    </source>
</evidence>
<dbReference type="SUPFAM" id="SSF51735">
    <property type="entry name" value="NAD(P)-binding Rossmann-fold domains"/>
    <property type="match status" value="1"/>
</dbReference>
<dbReference type="GO" id="GO:0008677">
    <property type="term" value="F:2-dehydropantoate 2-reductase activity"/>
    <property type="evidence" value="ECO:0007669"/>
    <property type="project" value="UniProtKB-EC"/>
</dbReference>
<feature type="domain" description="Ketopantoate reductase C-terminal" evidence="12">
    <location>
        <begin position="215"/>
        <end position="335"/>
    </location>
</feature>
<evidence type="ECO:0000313" key="14">
    <source>
        <dbReference type="Proteomes" id="UP000193963"/>
    </source>
</evidence>
<dbReference type="OrthoDB" id="9796561at2"/>
<dbReference type="AlphaFoldDB" id="A0A1X6Y4Z7"/>
<evidence type="ECO:0000256" key="8">
    <source>
        <dbReference type="ARBA" id="ARBA00032024"/>
    </source>
</evidence>
<dbReference type="InterPro" id="IPR008927">
    <property type="entry name" value="6-PGluconate_DH-like_C_sf"/>
</dbReference>
<dbReference type="Pfam" id="PF02558">
    <property type="entry name" value="ApbA"/>
    <property type="match status" value="1"/>
</dbReference>
<evidence type="ECO:0000256" key="3">
    <source>
        <dbReference type="ARBA" id="ARBA00013014"/>
    </source>
</evidence>
<evidence type="ECO:0000256" key="2">
    <source>
        <dbReference type="ARBA" id="ARBA00007870"/>
    </source>
</evidence>
<dbReference type="InterPro" id="IPR051402">
    <property type="entry name" value="KPR-Related"/>
</dbReference>
<keyword evidence="6 10" id="KW-0521">NADP</keyword>
<evidence type="ECO:0000256" key="10">
    <source>
        <dbReference type="RuleBase" id="RU362068"/>
    </source>
</evidence>
<dbReference type="NCBIfam" id="NF005089">
    <property type="entry name" value="PRK06522.1-4"/>
    <property type="match status" value="1"/>
</dbReference>
<evidence type="ECO:0000256" key="1">
    <source>
        <dbReference type="ARBA" id="ARBA00004994"/>
    </source>
</evidence>
<comment type="pathway">
    <text evidence="1 10">Cofactor biosynthesis; (R)-pantothenate biosynthesis; (R)-pantoate from 3-methyl-2-oxobutanoate: step 2/2.</text>
</comment>
<dbReference type="UniPathway" id="UPA00028">
    <property type="reaction ID" value="UER00004"/>
</dbReference>
<dbReference type="EMBL" id="FWFN01000001">
    <property type="protein sequence ID" value="SLN10838.1"/>
    <property type="molecule type" value="Genomic_DNA"/>
</dbReference>
<reference evidence="13 14" key="1">
    <citation type="submission" date="2017-03" db="EMBL/GenBank/DDBJ databases">
        <authorList>
            <person name="Afonso C.L."/>
            <person name="Miller P.J."/>
            <person name="Scott M.A."/>
            <person name="Spackman E."/>
            <person name="Goraichik I."/>
            <person name="Dimitrov K.M."/>
            <person name="Suarez D.L."/>
            <person name="Swayne D.E."/>
        </authorList>
    </citation>
    <scope>NUCLEOTIDE SEQUENCE [LARGE SCALE GENOMIC DNA]</scope>
    <source>
        <strain evidence="13 14">CECT 7751</strain>
    </source>
</reference>
<dbReference type="FunFam" id="1.10.1040.10:FF:000017">
    <property type="entry name" value="2-dehydropantoate 2-reductase"/>
    <property type="match status" value="1"/>
</dbReference>
<organism evidence="13 14">
    <name type="scientific">Pseudooceanicola marinus</name>
    <dbReference type="NCBI Taxonomy" id="396013"/>
    <lineage>
        <taxon>Bacteria</taxon>
        <taxon>Pseudomonadati</taxon>
        <taxon>Pseudomonadota</taxon>
        <taxon>Alphaproteobacteria</taxon>
        <taxon>Rhodobacterales</taxon>
        <taxon>Paracoccaceae</taxon>
        <taxon>Pseudooceanicola</taxon>
    </lineage>
</organism>
<proteinExistence type="inferred from homology"/>